<sequence>MINTVSTNGSSLSGSWQMINALFEMPELMIEGNEKQYWNLRANGYCGRFYSACGGPALFSIMLPFVAKESISSLLCWNKQLAGGEGGGECALLYHTQQWWLAQQFMVIPADMAQSIRWQLKLADCMLLLNRQKLREGGRR</sequence>
<accession>A0A9X3AP32</accession>
<keyword evidence="2" id="KW-1185">Reference proteome</keyword>
<evidence type="ECO:0000313" key="2">
    <source>
        <dbReference type="Proteomes" id="UP001150641"/>
    </source>
</evidence>
<dbReference type="AlphaFoldDB" id="A0A9X3AP32"/>
<proteinExistence type="predicted"/>
<dbReference type="RefSeq" id="WP_271121378.1">
    <property type="nucleotide sequence ID" value="NZ_JALHAN010000053.1"/>
</dbReference>
<dbReference type="Proteomes" id="UP001150641">
    <property type="component" value="Unassembled WGS sequence"/>
</dbReference>
<dbReference type="EMBL" id="JALHAP010000066">
    <property type="protein sequence ID" value="MCT4700505.1"/>
    <property type="molecule type" value="Genomic_DNA"/>
</dbReference>
<name>A0A9X3AP32_9ENTR</name>
<evidence type="ECO:0000313" key="1">
    <source>
        <dbReference type="EMBL" id="MCT4700505.1"/>
    </source>
</evidence>
<protein>
    <submittedName>
        <fullName evidence="1">Uncharacterized protein</fullName>
    </submittedName>
</protein>
<comment type="caution">
    <text evidence="1">The sequence shown here is derived from an EMBL/GenBank/DDBJ whole genome shotgun (WGS) entry which is preliminary data.</text>
</comment>
<gene>
    <name evidence="1" type="ORF">MUA00_01550</name>
</gene>
<organism evidence="1 2">
    <name type="scientific">Dryocola boscaweniae</name>
    <dbReference type="NCBI Taxonomy" id="2925397"/>
    <lineage>
        <taxon>Bacteria</taxon>
        <taxon>Pseudomonadati</taxon>
        <taxon>Pseudomonadota</taxon>
        <taxon>Gammaproteobacteria</taxon>
        <taxon>Enterobacterales</taxon>
        <taxon>Enterobacteriaceae</taxon>
        <taxon>Dryocola</taxon>
    </lineage>
</organism>
<reference evidence="1" key="1">
    <citation type="submission" date="2022-03" db="EMBL/GenBank/DDBJ databases">
        <title>Proposal of a novel genus Dryocolo and two novel species.</title>
        <authorList>
            <person name="Maddock D.W."/>
            <person name="Brady C.L."/>
            <person name="Denman S."/>
            <person name="Arnold D."/>
        </authorList>
    </citation>
    <scope>NUCLEOTIDE SEQUENCE</scope>
    <source>
        <strain evidence="1">H6W4</strain>
    </source>
</reference>